<evidence type="ECO:0000256" key="6">
    <source>
        <dbReference type="ARBA" id="ARBA00022679"/>
    </source>
</evidence>
<dbReference type="InterPro" id="IPR001460">
    <property type="entry name" value="PCN-bd_Tpept"/>
</dbReference>
<dbReference type="GO" id="GO:0030288">
    <property type="term" value="C:outer membrane-bounded periplasmic space"/>
    <property type="evidence" value="ECO:0007669"/>
    <property type="project" value="TreeGrafter"/>
</dbReference>
<dbReference type="GO" id="GO:0008658">
    <property type="term" value="F:penicillin binding"/>
    <property type="evidence" value="ECO:0007669"/>
    <property type="project" value="InterPro"/>
</dbReference>
<comment type="caution">
    <text evidence="18">The sequence shown here is derived from an EMBL/GenBank/DDBJ whole genome shotgun (WGS) entry which is preliminary data.</text>
</comment>
<evidence type="ECO:0000259" key="16">
    <source>
        <dbReference type="Pfam" id="PF00905"/>
    </source>
</evidence>
<dbReference type="InterPro" id="IPR013783">
    <property type="entry name" value="Ig-like_fold"/>
</dbReference>
<dbReference type="InterPro" id="IPR012338">
    <property type="entry name" value="Beta-lactam/transpept-like"/>
</dbReference>
<comment type="subcellular location">
    <subcellularLocation>
        <location evidence="1">Cell membrane</location>
    </subcellularLocation>
</comment>
<dbReference type="InterPro" id="IPR023346">
    <property type="entry name" value="Lysozyme-like_dom_sf"/>
</dbReference>
<dbReference type="Pfam" id="PF00905">
    <property type="entry name" value="Transpeptidase"/>
    <property type="match status" value="1"/>
</dbReference>
<keyword evidence="8" id="KW-0133">Cell shape</keyword>
<evidence type="ECO:0000256" key="11">
    <source>
        <dbReference type="ARBA" id="ARBA00023268"/>
    </source>
</evidence>
<dbReference type="Pfam" id="PF17957">
    <property type="entry name" value="Big_7"/>
    <property type="match status" value="1"/>
</dbReference>
<evidence type="ECO:0000259" key="17">
    <source>
        <dbReference type="Pfam" id="PF00912"/>
    </source>
</evidence>
<comment type="catalytic activity">
    <reaction evidence="14">
        <text>[GlcNAc-(1-&gt;4)-Mur2Ac(oyl-L-Ala-gamma-D-Glu-L-Lys-D-Ala-D-Ala)](n)-di-trans,octa-cis-undecaprenyl diphosphate + beta-D-GlcNAc-(1-&gt;4)-Mur2Ac(oyl-L-Ala-gamma-D-Glu-L-Lys-D-Ala-D-Ala)-di-trans,octa-cis-undecaprenyl diphosphate = [GlcNAc-(1-&gt;4)-Mur2Ac(oyl-L-Ala-gamma-D-Glu-L-Lys-D-Ala-D-Ala)](n+1)-di-trans,octa-cis-undecaprenyl diphosphate + di-trans,octa-cis-undecaprenyl diphosphate + H(+)</text>
        <dbReference type="Rhea" id="RHEA:23708"/>
        <dbReference type="Rhea" id="RHEA-COMP:9602"/>
        <dbReference type="Rhea" id="RHEA-COMP:9603"/>
        <dbReference type="ChEBI" id="CHEBI:15378"/>
        <dbReference type="ChEBI" id="CHEBI:58405"/>
        <dbReference type="ChEBI" id="CHEBI:60033"/>
        <dbReference type="ChEBI" id="CHEBI:78435"/>
        <dbReference type="EC" id="2.4.99.28"/>
    </reaction>
</comment>
<dbReference type="Proteomes" id="UP000229385">
    <property type="component" value="Unassembled WGS sequence"/>
</dbReference>
<evidence type="ECO:0000256" key="3">
    <source>
        <dbReference type="ARBA" id="ARBA00022645"/>
    </source>
</evidence>
<evidence type="ECO:0000256" key="9">
    <source>
        <dbReference type="ARBA" id="ARBA00022984"/>
    </source>
</evidence>
<dbReference type="Pfam" id="PF00912">
    <property type="entry name" value="Transgly"/>
    <property type="match status" value="1"/>
</dbReference>
<gene>
    <name evidence="18" type="ORF">CO174_02235</name>
</gene>
<dbReference type="PANTHER" id="PTHR32282">
    <property type="entry name" value="BINDING PROTEIN TRANSPEPTIDASE, PUTATIVE-RELATED"/>
    <property type="match status" value="1"/>
</dbReference>
<keyword evidence="4" id="KW-0645">Protease</keyword>
<evidence type="ECO:0000256" key="7">
    <source>
        <dbReference type="ARBA" id="ARBA00022801"/>
    </source>
</evidence>
<dbReference type="GO" id="GO:0008360">
    <property type="term" value="P:regulation of cell shape"/>
    <property type="evidence" value="ECO:0007669"/>
    <property type="project" value="UniProtKB-KW"/>
</dbReference>
<name>A0A2M7XCU4_9BACT</name>
<keyword evidence="15" id="KW-0812">Transmembrane</keyword>
<proteinExistence type="predicted"/>
<reference evidence="19" key="1">
    <citation type="submission" date="2017-09" db="EMBL/GenBank/DDBJ databases">
        <title>Depth-based differentiation of microbial function through sediment-hosted aquifers and enrichment of novel symbionts in the deep terrestrial subsurface.</title>
        <authorList>
            <person name="Probst A.J."/>
            <person name="Ladd B."/>
            <person name="Jarett J.K."/>
            <person name="Geller-Mcgrath D.E."/>
            <person name="Sieber C.M.K."/>
            <person name="Emerson J.B."/>
            <person name="Anantharaman K."/>
            <person name="Thomas B.C."/>
            <person name="Malmstrom R."/>
            <person name="Stieglmeier M."/>
            <person name="Klingl A."/>
            <person name="Woyke T."/>
            <person name="Ryan C.M."/>
            <person name="Banfield J.F."/>
        </authorList>
    </citation>
    <scope>NUCLEOTIDE SEQUENCE [LARGE SCALE GENOMIC DNA]</scope>
</reference>
<dbReference type="Gene3D" id="2.60.40.10">
    <property type="entry name" value="Immunoglobulins"/>
    <property type="match status" value="1"/>
</dbReference>
<keyword evidence="10 15" id="KW-0472">Membrane</keyword>
<dbReference type="GO" id="GO:0008955">
    <property type="term" value="F:peptidoglycan glycosyltransferase activity"/>
    <property type="evidence" value="ECO:0007669"/>
    <property type="project" value="UniProtKB-EC"/>
</dbReference>
<feature type="domain" description="Glycosyl transferase family 51" evidence="17">
    <location>
        <begin position="113"/>
        <end position="267"/>
    </location>
</feature>
<keyword evidence="6" id="KW-0808">Transferase</keyword>
<evidence type="ECO:0000256" key="13">
    <source>
        <dbReference type="ARBA" id="ARBA00044770"/>
    </source>
</evidence>
<dbReference type="EC" id="2.4.99.28" evidence="13"/>
<evidence type="ECO:0000256" key="10">
    <source>
        <dbReference type="ARBA" id="ARBA00023136"/>
    </source>
</evidence>
<dbReference type="EMBL" id="PFWU01000028">
    <property type="protein sequence ID" value="PJA45642.1"/>
    <property type="molecule type" value="Genomic_DNA"/>
</dbReference>
<dbReference type="Gene3D" id="1.10.3810.10">
    <property type="entry name" value="Biosynthetic peptidoglycan transglycosylase-like"/>
    <property type="match status" value="1"/>
</dbReference>
<keyword evidence="3" id="KW-0121">Carboxypeptidase</keyword>
<accession>A0A2M7XCU4</accession>
<keyword evidence="15" id="KW-1133">Transmembrane helix</keyword>
<organism evidence="18 19">
    <name type="scientific">Candidatus Uhrbacteria bacterium CG_4_9_14_3_um_filter_50_9</name>
    <dbReference type="NCBI Taxonomy" id="1975035"/>
    <lineage>
        <taxon>Bacteria</taxon>
        <taxon>Candidatus Uhriibacteriota</taxon>
    </lineage>
</organism>
<evidence type="ECO:0000256" key="4">
    <source>
        <dbReference type="ARBA" id="ARBA00022670"/>
    </source>
</evidence>
<evidence type="ECO:0000313" key="19">
    <source>
        <dbReference type="Proteomes" id="UP000229385"/>
    </source>
</evidence>
<dbReference type="GO" id="GO:0006508">
    <property type="term" value="P:proteolysis"/>
    <property type="evidence" value="ECO:0007669"/>
    <property type="project" value="UniProtKB-KW"/>
</dbReference>
<dbReference type="GO" id="GO:0009252">
    <property type="term" value="P:peptidoglycan biosynthetic process"/>
    <property type="evidence" value="ECO:0007669"/>
    <property type="project" value="UniProtKB-KW"/>
</dbReference>
<dbReference type="AlphaFoldDB" id="A0A2M7XCU4"/>
<dbReference type="InterPro" id="IPR036950">
    <property type="entry name" value="PBP_transglycosylase"/>
</dbReference>
<evidence type="ECO:0000256" key="1">
    <source>
        <dbReference type="ARBA" id="ARBA00004236"/>
    </source>
</evidence>
<dbReference type="InterPro" id="IPR050396">
    <property type="entry name" value="Glycosyltr_51/Transpeptidase"/>
</dbReference>
<evidence type="ECO:0000313" key="18">
    <source>
        <dbReference type="EMBL" id="PJA45642.1"/>
    </source>
</evidence>
<dbReference type="GO" id="GO:0005886">
    <property type="term" value="C:plasma membrane"/>
    <property type="evidence" value="ECO:0007669"/>
    <property type="project" value="UniProtKB-SubCell"/>
</dbReference>
<evidence type="ECO:0000256" key="15">
    <source>
        <dbReference type="SAM" id="Phobius"/>
    </source>
</evidence>
<dbReference type="GO" id="GO:0071555">
    <property type="term" value="P:cell wall organization"/>
    <property type="evidence" value="ECO:0007669"/>
    <property type="project" value="UniProtKB-KW"/>
</dbReference>
<keyword evidence="11" id="KW-0511">Multifunctional enzyme</keyword>
<keyword evidence="5" id="KW-0328">Glycosyltransferase</keyword>
<sequence length="991" mass="108445">MSHHTHNRQGWKPNRRSRHTRAFLTPELKKNILLLGIAAVVLGSLFLLGFMAFISRDLPNPNSLTERTISQTTKIYDRTGEHLLYEIFGDENRTLKQIQEGFCGDDANIDFDPEGIPLYALQATIAAEDRHFCEHGGFDVKGLLRAVVQNFMGNRVGGSTLTQQLVKNAILSNEKTITRKIKELILSVELERRYSKDEILQIYFNEIPYGSTYYGLEAAAQNYYQKSVNELTLAEAATLAALPKAPSTYLNNPDRLLARRNYILTEMLDLEFISQEEHDAALLEETEVEVSLNNIDAPHFVLYVKEQLEETYGQREVEEGGFRVITTLDYDMQIIAEEEVATGVDTNGERYGFTNAALVAIDPNSGQILSMVGSKDYFDDEIDGQVNVTTRLRQPGSSFKPIVYTKSFEMGYTPNTVLWDVKTTFPTITGNYTPLNYDLGERGPVRMRDAIQGSLNIPAVKMLYMVGVENALDFATELGYSSFSDHSAFGLSLVLGGGEVKLLEHTNAYATFANDGVQFETASILRVEDSDGEILEEWKEQDGKKIIEPNIARTMTHVLSDNDARASVFGTSSYLQLGSRPVAAKTGTTNDYKDGWLIGYTPSLVVGVWGGNNNNTAMNRGAGGSTVAGPIWNAFMKRALEGTDVETFTAPVIAQTGKPALDGTIASTTLIVDKASGKLATKYTPDSYREEKTFAEYHSLLHYVDRSDPLGDAPKDPTKDGMYEAWEAGITTWLAAKVAETGVEIVNQAPPTEEDDLHVPANFPSVSIESPSKGDEFDDRAITIAVNADAPRGVSRIEFYMDGVYLGSDTSSPFKLSTTIPSSIDRGVHTIKAVAYDDIDNAGSDTVSIEVTSEGTAGAFELIDPGNGQTIERTSDTYTVVVSLENPSNYTDLMVYAEALESGSRELVGSNSNPSAPFITMDWTLPESGTWALSAQAKDGSETVVTAGILVEIIPAQASAETTEESTEGEAAEIYIPDSSLDIFGVGTTEE</sequence>
<keyword evidence="9" id="KW-0573">Peptidoglycan synthesis</keyword>
<dbReference type="PANTHER" id="PTHR32282:SF11">
    <property type="entry name" value="PENICILLIN-BINDING PROTEIN 1B"/>
    <property type="match status" value="1"/>
</dbReference>
<evidence type="ECO:0000256" key="5">
    <source>
        <dbReference type="ARBA" id="ARBA00022676"/>
    </source>
</evidence>
<feature type="domain" description="Penicillin-binding protein transpeptidase" evidence="16">
    <location>
        <begin position="357"/>
        <end position="637"/>
    </location>
</feature>
<dbReference type="SUPFAM" id="SSF56601">
    <property type="entry name" value="beta-lactamase/transpeptidase-like"/>
    <property type="match status" value="1"/>
</dbReference>
<evidence type="ECO:0000256" key="14">
    <source>
        <dbReference type="ARBA" id="ARBA00049902"/>
    </source>
</evidence>
<dbReference type="SUPFAM" id="SSF53955">
    <property type="entry name" value="Lysozyme-like"/>
    <property type="match status" value="1"/>
</dbReference>
<dbReference type="Gene3D" id="3.40.710.10">
    <property type="entry name" value="DD-peptidase/beta-lactamase superfamily"/>
    <property type="match status" value="1"/>
</dbReference>
<keyword evidence="7" id="KW-0378">Hydrolase</keyword>
<dbReference type="InterPro" id="IPR001264">
    <property type="entry name" value="Glyco_trans_51"/>
</dbReference>
<evidence type="ECO:0000256" key="12">
    <source>
        <dbReference type="ARBA" id="ARBA00023316"/>
    </source>
</evidence>
<evidence type="ECO:0000256" key="2">
    <source>
        <dbReference type="ARBA" id="ARBA00022475"/>
    </source>
</evidence>
<protein>
    <recommendedName>
        <fullName evidence="13">peptidoglycan glycosyltransferase</fullName>
        <ecNumber evidence="13">2.4.99.28</ecNumber>
    </recommendedName>
</protein>
<evidence type="ECO:0000256" key="8">
    <source>
        <dbReference type="ARBA" id="ARBA00022960"/>
    </source>
</evidence>
<keyword evidence="2" id="KW-1003">Cell membrane</keyword>
<keyword evidence="12" id="KW-0961">Cell wall biogenesis/degradation</keyword>
<dbReference type="GO" id="GO:0004180">
    <property type="term" value="F:carboxypeptidase activity"/>
    <property type="evidence" value="ECO:0007669"/>
    <property type="project" value="UniProtKB-KW"/>
</dbReference>
<feature type="transmembrane region" description="Helical" evidence="15">
    <location>
        <begin position="32"/>
        <end position="54"/>
    </location>
</feature>